<name>A0A067RQ28_ZOONE</name>
<dbReference type="Proteomes" id="UP000027135">
    <property type="component" value="Unassembled WGS sequence"/>
</dbReference>
<dbReference type="InParanoid" id="A0A067RQ28"/>
<reference evidence="1 2" key="1">
    <citation type="journal article" date="2014" name="Nat. Commun.">
        <title>Molecular traces of alternative social organization in a termite genome.</title>
        <authorList>
            <person name="Terrapon N."/>
            <person name="Li C."/>
            <person name="Robertson H.M."/>
            <person name="Ji L."/>
            <person name="Meng X."/>
            <person name="Booth W."/>
            <person name="Chen Z."/>
            <person name="Childers C.P."/>
            <person name="Glastad K.M."/>
            <person name="Gokhale K."/>
            <person name="Gowin J."/>
            <person name="Gronenberg W."/>
            <person name="Hermansen R.A."/>
            <person name="Hu H."/>
            <person name="Hunt B.G."/>
            <person name="Huylmans A.K."/>
            <person name="Khalil S.M."/>
            <person name="Mitchell R.D."/>
            <person name="Munoz-Torres M.C."/>
            <person name="Mustard J.A."/>
            <person name="Pan H."/>
            <person name="Reese J.T."/>
            <person name="Scharf M.E."/>
            <person name="Sun F."/>
            <person name="Vogel H."/>
            <person name="Xiao J."/>
            <person name="Yang W."/>
            <person name="Yang Z."/>
            <person name="Yang Z."/>
            <person name="Zhou J."/>
            <person name="Zhu J."/>
            <person name="Brent C.S."/>
            <person name="Elsik C.G."/>
            <person name="Goodisman M.A."/>
            <person name="Liberles D.A."/>
            <person name="Roe R.M."/>
            <person name="Vargo E.L."/>
            <person name="Vilcinskas A."/>
            <person name="Wang J."/>
            <person name="Bornberg-Bauer E."/>
            <person name="Korb J."/>
            <person name="Zhang G."/>
            <person name="Liebig J."/>
        </authorList>
    </citation>
    <scope>NUCLEOTIDE SEQUENCE [LARGE SCALE GENOMIC DNA]</scope>
    <source>
        <tissue evidence="1">Whole organism</tissue>
    </source>
</reference>
<dbReference type="EMBL" id="KK852498">
    <property type="protein sequence ID" value="KDR22705.1"/>
    <property type="molecule type" value="Genomic_DNA"/>
</dbReference>
<proteinExistence type="predicted"/>
<dbReference type="AlphaFoldDB" id="A0A067RQ28"/>
<evidence type="ECO:0000313" key="1">
    <source>
        <dbReference type="EMBL" id="KDR22705.1"/>
    </source>
</evidence>
<evidence type="ECO:0000313" key="2">
    <source>
        <dbReference type="Proteomes" id="UP000027135"/>
    </source>
</evidence>
<accession>A0A067RQ28</accession>
<protein>
    <submittedName>
        <fullName evidence="1">Uncharacterized protein</fullName>
    </submittedName>
</protein>
<keyword evidence="2" id="KW-1185">Reference proteome</keyword>
<sequence length="112" mass="12443">MRQIAPSRAQSWRGGLAPQVRRRLCQGFSLTSEWKCTEPRVPYLSLLSMQRVLFRLYKQMTCARDVIPFAVRAAVRSVGLPEENSRVAGLANISTAASNFDADVSGNDAKEN</sequence>
<gene>
    <name evidence="1" type="ORF">L798_12842</name>
</gene>
<organism evidence="1 2">
    <name type="scientific">Zootermopsis nevadensis</name>
    <name type="common">Dampwood termite</name>
    <dbReference type="NCBI Taxonomy" id="136037"/>
    <lineage>
        <taxon>Eukaryota</taxon>
        <taxon>Metazoa</taxon>
        <taxon>Ecdysozoa</taxon>
        <taxon>Arthropoda</taxon>
        <taxon>Hexapoda</taxon>
        <taxon>Insecta</taxon>
        <taxon>Pterygota</taxon>
        <taxon>Neoptera</taxon>
        <taxon>Polyneoptera</taxon>
        <taxon>Dictyoptera</taxon>
        <taxon>Blattodea</taxon>
        <taxon>Blattoidea</taxon>
        <taxon>Termitoidae</taxon>
        <taxon>Termopsidae</taxon>
        <taxon>Zootermopsis</taxon>
    </lineage>
</organism>